<keyword evidence="2 16" id="KW-0813">Transport</keyword>
<dbReference type="GO" id="GO:0046872">
    <property type="term" value="F:metal ion binding"/>
    <property type="evidence" value="ECO:0007669"/>
    <property type="project" value="UniProtKB-KW"/>
</dbReference>
<dbReference type="PANTHER" id="PTHR43185">
    <property type="entry name" value="FERROUS IRON TRANSPORT PROTEIN B"/>
    <property type="match status" value="1"/>
</dbReference>
<evidence type="ECO:0000256" key="7">
    <source>
        <dbReference type="ARBA" id="ARBA00022741"/>
    </source>
</evidence>
<evidence type="ECO:0000256" key="11">
    <source>
        <dbReference type="ARBA" id="ARBA00023134"/>
    </source>
</evidence>
<dbReference type="NCBIfam" id="TIGR00437">
    <property type="entry name" value="feoB"/>
    <property type="match status" value="1"/>
</dbReference>
<dbReference type="GO" id="GO:0015093">
    <property type="term" value="F:ferrous iron transmembrane transporter activity"/>
    <property type="evidence" value="ECO:0007669"/>
    <property type="project" value="UniProtKB-UniRule"/>
</dbReference>
<evidence type="ECO:0000256" key="8">
    <source>
        <dbReference type="ARBA" id="ARBA00022989"/>
    </source>
</evidence>
<evidence type="ECO:0000256" key="6">
    <source>
        <dbReference type="ARBA" id="ARBA00022692"/>
    </source>
</evidence>
<keyword evidence="12 16" id="KW-0472">Membrane</keyword>
<comment type="function">
    <text evidence="16">Probable transporter of a GTP-driven Fe(2+) uptake system.</text>
</comment>
<keyword evidence="9 16" id="KW-0408">Iron</keyword>
<feature type="transmembrane region" description="Helical" evidence="16">
    <location>
        <begin position="702"/>
        <end position="723"/>
    </location>
</feature>
<feature type="transmembrane region" description="Helical" evidence="16">
    <location>
        <begin position="735"/>
        <end position="756"/>
    </location>
</feature>
<feature type="transmembrane region" description="Helical" evidence="16">
    <location>
        <begin position="393"/>
        <end position="421"/>
    </location>
</feature>
<feature type="transmembrane region" description="Helical" evidence="16">
    <location>
        <begin position="475"/>
        <end position="501"/>
    </location>
</feature>
<keyword evidence="3" id="KW-1003">Cell membrane</keyword>
<keyword evidence="4 16" id="KW-0410">Iron transport</keyword>
<evidence type="ECO:0000256" key="4">
    <source>
        <dbReference type="ARBA" id="ARBA00022496"/>
    </source>
</evidence>
<evidence type="ECO:0000256" key="14">
    <source>
        <dbReference type="PIRSR" id="PIRSR603373-1"/>
    </source>
</evidence>
<feature type="binding site" evidence="14">
    <location>
        <begin position="28"/>
        <end position="35"/>
    </location>
    <ligand>
        <name>GTP</name>
        <dbReference type="ChEBI" id="CHEBI:37565"/>
        <label>1</label>
    </ligand>
</feature>
<keyword evidence="7 14" id="KW-0547">Nucleotide-binding</keyword>
<accession>A0A948RXK4</accession>
<feature type="binding site" evidence="15">
    <location>
        <position position="40"/>
    </location>
    <ligand>
        <name>Mg(2+)</name>
        <dbReference type="ChEBI" id="CHEBI:18420"/>
        <label>2</label>
    </ligand>
</feature>
<keyword evidence="15" id="KW-0460">Magnesium</keyword>
<dbReference type="SUPFAM" id="SSF52540">
    <property type="entry name" value="P-loop containing nucleoside triphosphate hydrolases"/>
    <property type="match status" value="1"/>
</dbReference>
<feature type="domain" description="FeoB-type G" evidence="17">
    <location>
        <begin position="21"/>
        <end position="183"/>
    </location>
</feature>
<dbReference type="InterPro" id="IPR011640">
    <property type="entry name" value="Fe2_transport_prot_B_C"/>
</dbReference>
<feature type="binding site" evidence="15">
    <location>
        <position position="39"/>
    </location>
    <ligand>
        <name>Mg(2+)</name>
        <dbReference type="ChEBI" id="CHEBI:18420"/>
        <label>2</label>
    </ligand>
</feature>
<evidence type="ECO:0000313" key="19">
    <source>
        <dbReference type="Proteomes" id="UP000777784"/>
    </source>
</evidence>
<evidence type="ECO:0000313" key="18">
    <source>
        <dbReference type="EMBL" id="MBU2690094.1"/>
    </source>
</evidence>
<evidence type="ECO:0000256" key="16">
    <source>
        <dbReference type="RuleBase" id="RU362098"/>
    </source>
</evidence>
<dbReference type="FunFam" id="3.40.50.300:FF:000426">
    <property type="entry name" value="Ferrous iron transport protein B"/>
    <property type="match status" value="1"/>
</dbReference>
<evidence type="ECO:0000259" key="17">
    <source>
        <dbReference type="PROSITE" id="PS51711"/>
    </source>
</evidence>
<comment type="caution">
    <text evidence="16">Lacks conserved residue(s) required for the propagation of feature annotation.</text>
</comment>
<dbReference type="InterPro" id="IPR003373">
    <property type="entry name" value="Fe2_transport_prot-B"/>
</dbReference>
<name>A0A948RXK4_UNCEI</name>
<feature type="binding site" evidence="14">
    <location>
        <begin position="74"/>
        <end position="77"/>
    </location>
    <ligand>
        <name>GTP</name>
        <dbReference type="ChEBI" id="CHEBI:37565"/>
        <label>1</label>
    </ligand>
</feature>
<dbReference type="InterPro" id="IPR030389">
    <property type="entry name" value="G_FEOB_dom"/>
</dbReference>
<feature type="binding site" evidence="15">
    <location>
        <position position="43"/>
    </location>
    <ligand>
        <name>Mg(2+)</name>
        <dbReference type="ChEBI" id="CHEBI:18420"/>
        <label>2</label>
    </ligand>
</feature>
<feature type="binding site" evidence="14">
    <location>
        <begin position="53"/>
        <end position="57"/>
    </location>
    <ligand>
        <name>GTP</name>
        <dbReference type="ChEBI" id="CHEBI:37565"/>
        <label>1</label>
    </ligand>
</feature>
<reference evidence="18" key="1">
    <citation type="submission" date="2021-05" db="EMBL/GenBank/DDBJ databases">
        <title>Energy efficiency and biological interactions define the core microbiome of deep oligotrophic groundwater.</title>
        <authorList>
            <person name="Mehrshad M."/>
            <person name="Lopez-Fernandez M."/>
            <person name="Bell E."/>
            <person name="Bernier-Latmani R."/>
            <person name="Bertilsson S."/>
            <person name="Dopson M."/>
        </authorList>
    </citation>
    <scope>NUCLEOTIDE SEQUENCE</scope>
    <source>
        <strain evidence="18">Modern_marine.mb.64</strain>
    </source>
</reference>
<comment type="similarity">
    <text evidence="16">Belongs to the TRAFAC class TrmE-Era-EngA-EngB-Septin-like GTPase superfamily. FeoB GTPase (TC 9.A.8) family.</text>
</comment>
<gene>
    <name evidence="18" type="primary">feoB</name>
    <name evidence="18" type="ORF">KJ970_04140</name>
</gene>
<dbReference type="InterPro" id="IPR027417">
    <property type="entry name" value="P-loop_NTPase"/>
</dbReference>
<feature type="transmembrane region" description="Helical" evidence="16">
    <location>
        <begin position="570"/>
        <end position="590"/>
    </location>
</feature>
<evidence type="ECO:0000256" key="5">
    <source>
        <dbReference type="ARBA" id="ARBA00022519"/>
    </source>
</evidence>
<dbReference type="Proteomes" id="UP000777784">
    <property type="component" value="Unassembled WGS sequence"/>
</dbReference>
<dbReference type="InterPro" id="IPR006073">
    <property type="entry name" value="GTP-bd"/>
</dbReference>
<dbReference type="InterPro" id="IPR050860">
    <property type="entry name" value="FeoB_GTPase"/>
</dbReference>
<dbReference type="Gene3D" id="3.40.50.300">
    <property type="entry name" value="P-loop containing nucleotide triphosphate hydrolases"/>
    <property type="match status" value="1"/>
</dbReference>
<dbReference type="InterPro" id="IPR011642">
    <property type="entry name" value="Gate_dom"/>
</dbReference>
<dbReference type="EMBL" id="JAHJDP010000023">
    <property type="protein sequence ID" value="MBU2690094.1"/>
    <property type="molecule type" value="Genomic_DNA"/>
</dbReference>
<evidence type="ECO:0000256" key="3">
    <source>
        <dbReference type="ARBA" id="ARBA00022475"/>
    </source>
</evidence>
<evidence type="ECO:0000256" key="1">
    <source>
        <dbReference type="ARBA" id="ARBA00004429"/>
    </source>
</evidence>
<proteinExistence type="inferred from homology"/>
<dbReference type="Pfam" id="PF07670">
    <property type="entry name" value="Gate"/>
    <property type="match status" value="2"/>
</dbReference>
<keyword evidence="11 14" id="KW-0342">GTP-binding</keyword>
<dbReference type="Pfam" id="PF17910">
    <property type="entry name" value="FeoB_Cyto"/>
    <property type="match status" value="1"/>
</dbReference>
<evidence type="ECO:0000256" key="13">
    <source>
        <dbReference type="NCBIfam" id="TIGR00437"/>
    </source>
</evidence>
<keyword evidence="8 16" id="KW-1133">Transmembrane helix</keyword>
<dbReference type="GO" id="GO:0005886">
    <property type="term" value="C:plasma membrane"/>
    <property type="evidence" value="ECO:0007669"/>
    <property type="project" value="UniProtKB-SubCell"/>
</dbReference>
<comment type="caution">
    <text evidence="18">The sequence shown here is derived from an EMBL/GenBank/DDBJ whole genome shotgun (WGS) entry which is preliminary data.</text>
</comment>
<evidence type="ECO:0000256" key="2">
    <source>
        <dbReference type="ARBA" id="ARBA00022448"/>
    </source>
</evidence>
<keyword evidence="10" id="KW-0406">Ion transport</keyword>
<comment type="subcellular location">
    <subcellularLocation>
        <location evidence="1 16">Cell inner membrane</location>
        <topology evidence="1 16">Multi-pass membrane protein</topology>
    </subcellularLocation>
</comment>
<sequence>MVPKTLAAKGAGGREKTMKPRIVVALAGNPNSGKTTIFNGLTGARQHVGNYPGVTVERKEGSRRHGHIELQIVDLPGTYSLTAYSAEELIARNFIINEKPDVVVDILDTSNLERNLYLAVQLMELDIPLVLAFNMSDMAKARGYEFDIDKFSQFFGARIVQMVGNKGVGTEELLDAITLTATEAGPNANRKEEGSSAGSFLSNSFNFSNAHNVRIRGPHHRMPVMNYGREIGEEVAKIESLIQTNGSVTGAYDTQWLALKLLENDKELRAQVASSEVNEQVDKSAAHIEKVLGESSETVIAGARYGFISGACQEAVRSTIEIRHMFSDRIDSIVTNRLFGIPVFLGLMYLVFHLTFTLGGPPMGWIEGLFGWLGGAVEGWWPNGSESLLKSLLVDGIIGGVGGVIVFLPNILLLFLAIAVLEDSGYMARTAFIMDRLMHKIGLHGKSFIPMLIGFGCSVPAIMATRMLENRRDRLVTMLVVPLMSCGARLPIYALLIPAFFPQVWHAHMLWIIYMIGIALAILGAKLLRGTILKGESVPFVMELPPYRVPTIKGLLIHMWERGWLYLKKAGTVILGISILLWAMTTFPALPDGEKARFENERRTIQVNFSENNEELAGHLTTIDHAEAGAALQYSIAGRIGHAMEPLLKPMGFDWKIGTALIGAFAAKEVFVAQMGIVYSVGETDEDSETLRDRLKSTYTPLVGLCIMLFCLISAPCMATIAITRRESNSWKWALFQLGGLTALAYVITTIVFQVGRSLGLG</sequence>
<feature type="binding site" evidence="14">
    <location>
        <begin position="134"/>
        <end position="137"/>
    </location>
    <ligand>
        <name>GTP</name>
        <dbReference type="ChEBI" id="CHEBI:37565"/>
        <label>1</label>
    </ligand>
</feature>
<evidence type="ECO:0000256" key="15">
    <source>
        <dbReference type="PIRSR" id="PIRSR603373-2"/>
    </source>
</evidence>
<protein>
    <recommendedName>
        <fullName evidence="13 16">Ferrous iron transport protein B</fullName>
    </recommendedName>
</protein>
<feature type="transmembrane region" description="Helical" evidence="16">
    <location>
        <begin position="507"/>
        <end position="528"/>
    </location>
</feature>
<evidence type="ECO:0000256" key="12">
    <source>
        <dbReference type="ARBA" id="ARBA00023136"/>
    </source>
</evidence>
<dbReference type="InterPro" id="IPR041069">
    <property type="entry name" value="FeoB_Cyto"/>
</dbReference>
<dbReference type="Gene3D" id="1.10.287.1770">
    <property type="match status" value="1"/>
</dbReference>
<keyword evidence="5" id="KW-0997">Cell inner membrane</keyword>
<evidence type="ECO:0000256" key="10">
    <source>
        <dbReference type="ARBA" id="ARBA00023065"/>
    </source>
</evidence>
<dbReference type="PRINTS" id="PR00326">
    <property type="entry name" value="GTP1OBG"/>
</dbReference>
<feature type="transmembrane region" description="Helical" evidence="16">
    <location>
        <begin position="338"/>
        <end position="356"/>
    </location>
</feature>
<dbReference type="AlphaFoldDB" id="A0A948RXK4"/>
<keyword evidence="6 16" id="KW-0812">Transmembrane</keyword>
<keyword evidence="15" id="KW-0479">Metal-binding</keyword>
<dbReference type="GO" id="GO:0005525">
    <property type="term" value="F:GTP binding"/>
    <property type="evidence" value="ECO:0007669"/>
    <property type="project" value="UniProtKB-KW"/>
</dbReference>
<organism evidence="18 19">
    <name type="scientific">Eiseniibacteriota bacterium</name>
    <dbReference type="NCBI Taxonomy" id="2212470"/>
    <lineage>
        <taxon>Bacteria</taxon>
        <taxon>Candidatus Eiseniibacteriota</taxon>
    </lineage>
</organism>
<dbReference type="PANTHER" id="PTHR43185:SF1">
    <property type="entry name" value="FE(2+) TRANSPORTER FEOB"/>
    <property type="match status" value="1"/>
</dbReference>
<evidence type="ECO:0000256" key="9">
    <source>
        <dbReference type="ARBA" id="ARBA00023004"/>
    </source>
</evidence>
<dbReference type="Pfam" id="PF02421">
    <property type="entry name" value="FeoB_N"/>
    <property type="match status" value="1"/>
</dbReference>
<dbReference type="CDD" id="cd01879">
    <property type="entry name" value="FeoB"/>
    <property type="match status" value="1"/>
</dbReference>
<dbReference type="Pfam" id="PF07664">
    <property type="entry name" value="FeoB_C"/>
    <property type="match status" value="1"/>
</dbReference>
<dbReference type="PROSITE" id="PS51711">
    <property type="entry name" value="G_FEOB"/>
    <property type="match status" value="1"/>
</dbReference>
<feature type="binding site" evidence="15">
    <location>
        <position position="42"/>
    </location>
    <ligand>
        <name>Mg(2+)</name>
        <dbReference type="ChEBI" id="CHEBI:18420"/>
        <label>2</label>
    </ligand>
</feature>